<name>A0A1B2EQT6_9HYPH</name>
<evidence type="ECO:0000259" key="2">
    <source>
        <dbReference type="Pfam" id="PF07331"/>
    </source>
</evidence>
<dbReference type="EMBL" id="CP016617">
    <property type="protein sequence ID" value="ANY82319.1"/>
    <property type="molecule type" value="Genomic_DNA"/>
</dbReference>
<evidence type="ECO:0000256" key="1">
    <source>
        <dbReference type="SAM" id="Phobius"/>
    </source>
</evidence>
<feature type="transmembrane region" description="Helical" evidence="1">
    <location>
        <begin position="38"/>
        <end position="59"/>
    </location>
</feature>
<keyword evidence="1" id="KW-1133">Transmembrane helix</keyword>
<protein>
    <recommendedName>
        <fullName evidence="2">DUF1468 domain-containing protein</fullName>
    </recommendedName>
</protein>
<geneLocation type="plasmid" evidence="3">
    <name>unnamed1</name>
</geneLocation>
<feature type="transmembrane region" description="Helical" evidence="1">
    <location>
        <begin position="79"/>
        <end position="96"/>
    </location>
</feature>
<feature type="transmembrane region" description="Helical" evidence="1">
    <location>
        <begin position="126"/>
        <end position="149"/>
    </location>
</feature>
<dbReference type="Pfam" id="PF07331">
    <property type="entry name" value="TctB"/>
    <property type="match status" value="1"/>
</dbReference>
<proteinExistence type="predicted"/>
<keyword evidence="1" id="KW-0472">Membrane</keyword>
<accession>A0A1B2EQT6</accession>
<dbReference type="OrthoDB" id="6174504at2"/>
<organism evidence="3">
    <name type="scientific">Microvirga ossetica</name>
    <dbReference type="NCBI Taxonomy" id="1882682"/>
    <lineage>
        <taxon>Bacteria</taxon>
        <taxon>Pseudomonadati</taxon>
        <taxon>Pseudomonadota</taxon>
        <taxon>Alphaproteobacteria</taxon>
        <taxon>Hyphomicrobiales</taxon>
        <taxon>Methylobacteriaceae</taxon>
        <taxon>Microvirga</taxon>
    </lineage>
</organism>
<feature type="domain" description="DUF1468" evidence="2">
    <location>
        <begin position="8"/>
        <end position="148"/>
    </location>
</feature>
<sequence length="157" mass="16975">MKINDVAGGALFLILAVGLGLGAWNLPNPGEQIFGPSTFPLVIASLLALCSIIMMTGGLQSAGHAPLFAWSEWTRRPWLVARFLLVPMAVFAYVSFVEMLGFLPTAVAILVCLFLSGHVRPVRAALLSICVALLVHTIFYVGLSVQLPWGIMDPVRW</sequence>
<dbReference type="AlphaFoldDB" id="A0A1B2EQT6"/>
<keyword evidence="1" id="KW-0812">Transmembrane</keyword>
<keyword evidence="3" id="KW-0614">Plasmid</keyword>
<evidence type="ECO:0000313" key="3">
    <source>
        <dbReference type="EMBL" id="ANY82319.1"/>
    </source>
</evidence>
<dbReference type="KEGG" id="moc:BB934_28795"/>
<dbReference type="RefSeq" id="WP_099513432.1">
    <property type="nucleotide sequence ID" value="NZ_CP016617.1"/>
</dbReference>
<dbReference type="InterPro" id="IPR009936">
    <property type="entry name" value="DUF1468"/>
</dbReference>
<gene>
    <name evidence="3" type="ORF">BB934_28795</name>
</gene>
<feature type="transmembrane region" description="Helical" evidence="1">
    <location>
        <begin position="102"/>
        <end position="119"/>
    </location>
</feature>
<reference evidence="3" key="1">
    <citation type="submission" date="2016-07" db="EMBL/GenBank/DDBJ databases">
        <title>Microvirga ossetica sp. nov. a new species of rhizobia isolated from root nodules of the legume species Vicia alpestris Steven originated from North Ossetia region in the Caucasus.</title>
        <authorList>
            <person name="Safronova V.I."/>
            <person name="Kuznetsova I.G."/>
            <person name="Sazanova A.L."/>
            <person name="Belimov A."/>
            <person name="Andronov E."/>
            <person name="Osledkin Y.S."/>
            <person name="Onishchuk O.P."/>
            <person name="Kurchak O.N."/>
            <person name="Shaposhnikov A.I."/>
            <person name="Willems A."/>
            <person name="Tikhonovich I.A."/>
        </authorList>
    </citation>
    <scope>NUCLEOTIDE SEQUENCE [LARGE SCALE GENOMIC DNA]</scope>
    <source>
        <strain evidence="3">V5/3M</strain>
        <plasmid evidence="3">unnamed1</plasmid>
    </source>
</reference>